<feature type="region of interest" description="Disordered" evidence="1">
    <location>
        <begin position="435"/>
        <end position="479"/>
    </location>
</feature>
<comment type="caution">
    <text evidence="3">The sequence shown here is derived from an EMBL/GenBank/DDBJ whole genome shotgun (WGS) entry which is preliminary data.</text>
</comment>
<sequence length="570" mass="64435">MSTIRTSADDDVTLADEATGQDTGRAISQSWPEWQKVLFRIAFVFFLAMSIPNSPGWYTDLVTFDWTRLHYRDVYDIARFGSGLDLFGRTLFGSSLEGYATWIITALASIAAGLIWTVIVKVIKREPKEYNLLYYWIRVVVRYRAGIGIIGFGYTKLMPTQMPYPSYGLLNTNFGDFTLQKIYWLSVGIVPWYQVFAGVVELTAGILLFFRGTTTLGAILLLGALGDIVYVNFAYDGGVHVYSSYFVLLAAFLLIKDIPKLWNLLILERFTVPNSFYPVFSKKWQQYVRYGLKAGVFGLFVFYLFYLQYGNFKYDPYKQPSTAGVKALRGNYNVTEFKINNQEIAYSPTDTVRWQWATFENWTTLTFKVNKPTPLDLSNGGGAPMRDLGRTFELTGTGGGQRVFHYLADTLEHTLYLQDKYARGGPRDGVGQLQQREARQGQGGVGGGTRGARSRGEGEQAREGTESGNGRGKKKEEGRDWISKAAWARIGDENKMIDPLGQSARRDREFAAKPRRDKRNRMVLSYSTTDGSRVILKGINEKKDSIYVVLDRVERPYVLAKSTLNAGKYD</sequence>
<feature type="transmembrane region" description="Helical" evidence="2">
    <location>
        <begin position="99"/>
        <end position="120"/>
    </location>
</feature>
<name>A0ABQ1YHH9_9BACT</name>
<feature type="transmembrane region" description="Helical" evidence="2">
    <location>
        <begin position="37"/>
        <end position="58"/>
    </location>
</feature>
<keyword evidence="2" id="KW-0472">Membrane</keyword>
<keyword evidence="2" id="KW-1133">Transmembrane helix</keyword>
<proteinExistence type="predicted"/>
<feature type="compositionally biased region" description="Basic and acidic residues" evidence="1">
    <location>
        <begin position="454"/>
        <end position="465"/>
    </location>
</feature>
<feature type="transmembrane region" description="Helical" evidence="2">
    <location>
        <begin position="290"/>
        <end position="309"/>
    </location>
</feature>
<feature type="transmembrane region" description="Helical" evidence="2">
    <location>
        <begin position="239"/>
        <end position="255"/>
    </location>
</feature>
<feature type="compositionally biased region" description="Gly residues" evidence="1">
    <location>
        <begin position="441"/>
        <end position="450"/>
    </location>
</feature>
<dbReference type="EMBL" id="BMIA01000001">
    <property type="protein sequence ID" value="GGH24536.1"/>
    <property type="molecule type" value="Genomic_DNA"/>
</dbReference>
<reference evidence="4" key="1">
    <citation type="journal article" date="2019" name="Int. J. Syst. Evol. Microbiol.">
        <title>The Global Catalogue of Microorganisms (GCM) 10K type strain sequencing project: providing services to taxonomists for standard genome sequencing and annotation.</title>
        <authorList>
            <consortium name="The Broad Institute Genomics Platform"/>
            <consortium name="The Broad Institute Genome Sequencing Center for Infectious Disease"/>
            <person name="Wu L."/>
            <person name="Ma J."/>
        </authorList>
    </citation>
    <scope>NUCLEOTIDE SEQUENCE [LARGE SCALE GENOMIC DNA]</scope>
    <source>
        <strain evidence="4">CGMCC 1.15288</strain>
    </source>
</reference>
<evidence type="ECO:0000256" key="1">
    <source>
        <dbReference type="SAM" id="MobiDB-lite"/>
    </source>
</evidence>
<evidence type="ECO:0000256" key="2">
    <source>
        <dbReference type="SAM" id="Phobius"/>
    </source>
</evidence>
<accession>A0ABQ1YHH9</accession>
<organism evidence="3 4">
    <name type="scientific">Dyadobacter endophyticus</name>
    <dbReference type="NCBI Taxonomy" id="1749036"/>
    <lineage>
        <taxon>Bacteria</taxon>
        <taxon>Pseudomonadati</taxon>
        <taxon>Bacteroidota</taxon>
        <taxon>Cytophagia</taxon>
        <taxon>Cytophagales</taxon>
        <taxon>Spirosomataceae</taxon>
        <taxon>Dyadobacter</taxon>
    </lineage>
</organism>
<protein>
    <recommendedName>
        <fullName evidence="5">DoxX family protein</fullName>
    </recommendedName>
</protein>
<feature type="transmembrane region" description="Helical" evidence="2">
    <location>
        <begin position="182"/>
        <end position="209"/>
    </location>
</feature>
<feature type="transmembrane region" description="Helical" evidence="2">
    <location>
        <begin position="216"/>
        <end position="233"/>
    </location>
</feature>
<dbReference type="Proteomes" id="UP000600214">
    <property type="component" value="Unassembled WGS sequence"/>
</dbReference>
<gene>
    <name evidence="3" type="ORF">GCM10007423_08080</name>
</gene>
<feature type="transmembrane region" description="Helical" evidence="2">
    <location>
        <begin position="132"/>
        <end position="154"/>
    </location>
</feature>
<evidence type="ECO:0000313" key="3">
    <source>
        <dbReference type="EMBL" id="GGH24536.1"/>
    </source>
</evidence>
<dbReference type="RefSeq" id="WP_188928895.1">
    <property type="nucleotide sequence ID" value="NZ_BMIA01000001.1"/>
</dbReference>
<evidence type="ECO:0000313" key="4">
    <source>
        <dbReference type="Proteomes" id="UP000600214"/>
    </source>
</evidence>
<evidence type="ECO:0008006" key="5">
    <source>
        <dbReference type="Google" id="ProtNLM"/>
    </source>
</evidence>
<keyword evidence="2" id="KW-0812">Transmembrane</keyword>
<keyword evidence="4" id="KW-1185">Reference proteome</keyword>